<sequence>MQTSNFDPFSIATSRLGQPTMDPFTTFDPFAVTSEPFDPFTLTSSNFDPFNLTSTRGLTTLSTVTSFPSGSAPPAPSEPLQPRPTSQTLPSPTPSNPSGPPAAAGVPGSPCSPEGVFVCLAGDLTFQRCASGQWSVVMAVAAGSRCSQFA</sequence>
<reference evidence="2 3" key="1">
    <citation type="journal article" date="2018" name="Mycol. Prog.">
        <title>Coniella lustricola, a new species from submerged detritus.</title>
        <authorList>
            <person name="Raudabaugh D.B."/>
            <person name="Iturriaga T."/>
            <person name="Carver A."/>
            <person name="Mondo S."/>
            <person name="Pangilinan J."/>
            <person name="Lipzen A."/>
            <person name="He G."/>
            <person name="Amirebrahimi M."/>
            <person name="Grigoriev I.V."/>
            <person name="Miller A.N."/>
        </authorList>
    </citation>
    <scope>NUCLEOTIDE SEQUENCE [LARGE SCALE GENOMIC DNA]</scope>
    <source>
        <strain evidence="2 3">B22-T-1</strain>
    </source>
</reference>
<feature type="region of interest" description="Disordered" evidence="1">
    <location>
        <begin position="1"/>
        <end position="21"/>
    </location>
</feature>
<dbReference type="AlphaFoldDB" id="A0A2T2ZV55"/>
<feature type="compositionally biased region" description="Polar residues" evidence="1">
    <location>
        <begin position="1"/>
        <end position="17"/>
    </location>
</feature>
<organism evidence="2 3">
    <name type="scientific">Coniella lustricola</name>
    <dbReference type="NCBI Taxonomy" id="2025994"/>
    <lineage>
        <taxon>Eukaryota</taxon>
        <taxon>Fungi</taxon>
        <taxon>Dikarya</taxon>
        <taxon>Ascomycota</taxon>
        <taxon>Pezizomycotina</taxon>
        <taxon>Sordariomycetes</taxon>
        <taxon>Sordariomycetidae</taxon>
        <taxon>Diaporthales</taxon>
        <taxon>Schizoparmaceae</taxon>
        <taxon>Coniella</taxon>
    </lineage>
</organism>
<dbReference type="EMBL" id="KZ678647">
    <property type="protein sequence ID" value="PSR77653.1"/>
    <property type="molecule type" value="Genomic_DNA"/>
</dbReference>
<proteinExistence type="predicted"/>
<dbReference type="InParanoid" id="A0A2T2ZV55"/>
<evidence type="ECO:0000313" key="2">
    <source>
        <dbReference type="EMBL" id="PSR77653.1"/>
    </source>
</evidence>
<feature type="region of interest" description="Disordered" evidence="1">
    <location>
        <begin position="63"/>
        <end position="109"/>
    </location>
</feature>
<evidence type="ECO:0000256" key="1">
    <source>
        <dbReference type="SAM" id="MobiDB-lite"/>
    </source>
</evidence>
<accession>A0A2T2ZV55</accession>
<keyword evidence="3" id="KW-1185">Reference proteome</keyword>
<feature type="compositionally biased region" description="Pro residues" evidence="1">
    <location>
        <begin position="91"/>
        <end position="100"/>
    </location>
</feature>
<dbReference type="Proteomes" id="UP000241462">
    <property type="component" value="Unassembled WGS sequence"/>
</dbReference>
<feature type="compositionally biased region" description="Pro residues" evidence="1">
    <location>
        <begin position="71"/>
        <end position="82"/>
    </location>
</feature>
<evidence type="ECO:0000313" key="3">
    <source>
        <dbReference type="Proteomes" id="UP000241462"/>
    </source>
</evidence>
<name>A0A2T2ZV55_9PEZI</name>
<gene>
    <name evidence="2" type="ORF">BD289DRAFT_142722</name>
</gene>
<dbReference type="OrthoDB" id="2342176at2759"/>
<protein>
    <submittedName>
        <fullName evidence="2">Uncharacterized protein</fullName>
    </submittedName>
</protein>